<dbReference type="EMBL" id="QTSU01000001">
    <property type="protein sequence ID" value="RDZ29310.1"/>
    <property type="molecule type" value="Genomic_DNA"/>
</dbReference>
<feature type="chain" id="PRO_5016629521" description="VCBS repeat-containing protein" evidence="1">
    <location>
        <begin position="24"/>
        <end position="156"/>
    </location>
</feature>
<dbReference type="AlphaFoldDB" id="A0A371K618"/>
<proteinExistence type="predicted"/>
<evidence type="ECO:0000313" key="3">
    <source>
        <dbReference type="Proteomes" id="UP000264492"/>
    </source>
</evidence>
<dbReference type="Proteomes" id="UP000264492">
    <property type="component" value="Unassembled WGS sequence"/>
</dbReference>
<reference evidence="2 3" key="1">
    <citation type="submission" date="2018-08" db="EMBL/GenBank/DDBJ databases">
        <title>Lysobacter sp. zong2l5, whole genome shotgun sequence.</title>
        <authorList>
            <person name="Zhang X."/>
            <person name="Feng G."/>
            <person name="Zhu H."/>
        </authorList>
    </citation>
    <scope>NUCLEOTIDE SEQUENCE [LARGE SCALE GENOMIC DNA]</scope>
    <source>
        <strain evidence="3">zong2l5</strain>
    </source>
</reference>
<organism evidence="2 3">
    <name type="scientific">Lysobacter silvisoli</name>
    <dbReference type="NCBI Taxonomy" id="2293254"/>
    <lineage>
        <taxon>Bacteria</taxon>
        <taxon>Pseudomonadati</taxon>
        <taxon>Pseudomonadota</taxon>
        <taxon>Gammaproteobacteria</taxon>
        <taxon>Lysobacterales</taxon>
        <taxon>Lysobacteraceae</taxon>
        <taxon>Lysobacter</taxon>
    </lineage>
</organism>
<dbReference type="RefSeq" id="WP_115858747.1">
    <property type="nucleotide sequence ID" value="NZ_QTSU01000001.1"/>
</dbReference>
<protein>
    <recommendedName>
        <fullName evidence="4">VCBS repeat-containing protein</fullName>
    </recommendedName>
</protein>
<evidence type="ECO:0008006" key="4">
    <source>
        <dbReference type="Google" id="ProtNLM"/>
    </source>
</evidence>
<gene>
    <name evidence="2" type="ORF">DX914_09570</name>
</gene>
<accession>A0A371K618</accession>
<evidence type="ECO:0000256" key="1">
    <source>
        <dbReference type="SAM" id="SignalP"/>
    </source>
</evidence>
<feature type="signal peptide" evidence="1">
    <location>
        <begin position="1"/>
        <end position="23"/>
    </location>
</feature>
<comment type="caution">
    <text evidence="2">The sequence shown here is derived from an EMBL/GenBank/DDBJ whole genome shotgun (WGS) entry which is preliminary data.</text>
</comment>
<name>A0A371K618_9GAMM</name>
<keyword evidence="3" id="KW-1185">Reference proteome</keyword>
<sequence length="156" mass="16987">MRRDTYFAVLGLGLWFATGAAMAAEPALCAALRAKPAEAGRLGERLEEFPDSSREGSVQVPNVDLDGDGISDRIVLWRSDSPSRFPADLAEAQVVFSASGRNEERAFPHIAVRRYRSQVYLTGMSYADDANSAQLEVLLLDRRGVTNACSVVIPVK</sequence>
<evidence type="ECO:0000313" key="2">
    <source>
        <dbReference type="EMBL" id="RDZ29310.1"/>
    </source>
</evidence>
<keyword evidence="1" id="KW-0732">Signal</keyword>